<dbReference type="EMBL" id="JACRTF010000001">
    <property type="protein sequence ID" value="MBC8594580.1"/>
    <property type="molecule type" value="Genomic_DNA"/>
</dbReference>
<evidence type="ECO:0000313" key="3">
    <source>
        <dbReference type="Proteomes" id="UP000651085"/>
    </source>
</evidence>
<protein>
    <submittedName>
        <fullName evidence="2">PorT family protein</fullName>
    </submittedName>
</protein>
<accession>A0A926FA29</accession>
<name>A0A926FA29_9BACT</name>
<dbReference type="InterPro" id="IPR025665">
    <property type="entry name" value="Beta-barrel_OMP_2"/>
</dbReference>
<sequence length="234" mass="26783">MLLVCILTYAQGSSLDKVERPNNRKINFGIKAGFNSSMFLVSDFKIKDVTIDEIQNNYKLGYFGALFMRFNMKKHFIQPEVSYNISKCEITFDKLGSQHPDIEPDYASVNSTIHSIDFPVLYGYNVVKQGAYGMSVFIGPKLRYIWGKKNEITFENFDQKGMHERLYPFNLCAVVGVGVNISRIFFDFRYEQGLHNISKSVTYDNINPDGSIGVSNITFHRRDQVLSFSLGVIF</sequence>
<evidence type="ECO:0000259" key="1">
    <source>
        <dbReference type="Pfam" id="PF13568"/>
    </source>
</evidence>
<gene>
    <name evidence="2" type="ORF">H8744_15320</name>
</gene>
<dbReference type="Proteomes" id="UP000651085">
    <property type="component" value="Unassembled WGS sequence"/>
</dbReference>
<reference evidence="2" key="1">
    <citation type="submission" date="2020-08" db="EMBL/GenBank/DDBJ databases">
        <title>Genome public.</title>
        <authorList>
            <person name="Liu C."/>
            <person name="Sun Q."/>
        </authorList>
    </citation>
    <scope>NUCLEOTIDE SEQUENCE</scope>
    <source>
        <strain evidence="2">N12</strain>
    </source>
</reference>
<comment type="caution">
    <text evidence="2">The sequence shown here is derived from an EMBL/GenBank/DDBJ whole genome shotgun (WGS) entry which is preliminary data.</text>
</comment>
<dbReference type="RefSeq" id="WP_305067517.1">
    <property type="nucleotide sequence ID" value="NZ_JACRTF010000001.1"/>
</dbReference>
<proteinExistence type="predicted"/>
<keyword evidence="3" id="KW-1185">Reference proteome</keyword>
<dbReference type="Pfam" id="PF13568">
    <property type="entry name" value="OMP_b-brl_2"/>
    <property type="match status" value="1"/>
</dbReference>
<evidence type="ECO:0000313" key="2">
    <source>
        <dbReference type="EMBL" id="MBC8594580.1"/>
    </source>
</evidence>
<feature type="domain" description="Outer membrane protein beta-barrel" evidence="1">
    <location>
        <begin position="14"/>
        <end position="197"/>
    </location>
</feature>
<dbReference type="AlphaFoldDB" id="A0A926FA29"/>
<organism evidence="2 3">
    <name type="scientific">Jilunia laotingensis</name>
    <dbReference type="NCBI Taxonomy" id="2763675"/>
    <lineage>
        <taxon>Bacteria</taxon>
        <taxon>Pseudomonadati</taxon>
        <taxon>Bacteroidota</taxon>
        <taxon>Bacteroidia</taxon>
        <taxon>Bacteroidales</taxon>
        <taxon>Bacteroidaceae</taxon>
        <taxon>Jilunia</taxon>
    </lineage>
</organism>